<proteinExistence type="predicted"/>
<dbReference type="InterPro" id="IPR036420">
    <property type="entry name" value="BRCT_dom_sf"/>
</dbReference>
<keyword evidence="3" id="KW-1185">Reference proteome</keyword>
<dbReference type="CDD" id="cd17748">
    <property type="entry name" value="BRCT_DNA_ligase_like"/>
    <property type="match status" value="1"/>
</dbReference>
<dbReference type="EC" id="6.5.1.2" evidence="2"/>
<protein>
    <submittedName>
        <fullName evidence="2">DNA ligase</fullName>
        <ecNumber evidence="2">6.5.1.2</ecNumber>
    </submittedName>
</protein>
<sequence>MSMYDMDGQPLIRAFRSQAVAERRVDELIGIVKGVIADGEICQAEAEFVLKWLNSNRDVASQWPASALYPRLATALADGRLDAEEEGELLGLMLSTVGGNVAQEYGESSNATSLPVTTPAPEIEFEGRSFCFTGKFYSGTRDWCHDQVAARGGIPAGGITKKLNYLVIGEIGSRDWLHSTYGTKIKKAVEYAASGAPLVIVTEQHWANHI</sequence>
<dbReference type="AlphaFoldDB" id="A0A5E4X5Y8"/>
<dbReference type="SUPFAM" id="SSF52113">
    <property type="entry name" value="BRCT domain"/>
    <property type="match status" value="1"/>
</dbReference>
<accession>A0A5E4X5Y8</accession>
<name>A0A5E4X5Y8_9BURK</name>
<dbReference type="PROSITE" id="PS50172">
    <property type="entry name" value="BRCT"/>
    <property type="match status" value="1"/>
</dbReference>
<dbReference type="Proteomes" id="UP000367825">
    <property type="component" value="Unassembled WGS sequence"/>
</dbReference>
<reference evidence="2 3" key="1">
    <citation type="submission" date="2019-08" db="EMBL/GenBank/DDBJ databases">
        <authorList>
            <person name="Peeters C."/>
        </authorList>
    </citation>
    <scope>NUCLEOTIDE SEQUENCE [LARGE SCALE GENOMIC DNA]</scope>
    <source>
        <strain evidence="2 3">LMG 31109</strain>
    </source>
</reference>
<dbReference type="Gene3D" id="3.40.50.10190">
    <property type="entry name" value="BRCT domain"/>
    <property type="match status" value="1"/>
</dbReference>
<gene>
    <name evidence="2" type="primary">ligA_2</name>
    <name evidence="2" type="ORF">PNO31109_03662</name>
</gene>
<keyword evidence="2" id="KW-0436">Ligase</keyword>
<evidence type="ECO:0000313" key="3">
    <source>
        <dbReference type="Proteomes" id="UP000367825"/>
    </source>
</evidence>
<organism evidence="2 3">
    <name type="scientific">Pandoraea nosoerga</name>
    <dbReference type="NCBI Taxonomy" id="2508296"/>
    <lineage>
        <taxon>Bacteria</taxon>
        <taxon>Pseudomonadati</taxon>
        <taxon>Pseudomonadota</taxon>
        <taxon>Betaproteobacteria</taxon>
        <taxon>Burkholderiales</taxon>
        <taxon>Burkholderiaceae</taxon>
        <taxon>Pandoraea</taxon>
    </lineage>
</organism>
<dbReference type="GO" id="GO:0003911">
    <property type="term" value="F:DNA ligase (NAD+) activity"/>
    <property type="evidence" value="ECO:0007669"/>
    <property type="project" value="UniProtKB-EC"/>
</dbReference>
<evidence type="ECO:0000313" key="2">
    <source>
        <dbReference type="EMBL" id="VVE31620.1"/>
    </source>
</evidence>
<dbReference type="InterPro" id="IPR001357">
    <property type="entry name" value="BRCT_dom"/>
</dbReference>
<evidence type="ECO:0000259" key="1">
    <source>
        <dbReference type="PROSITE" id="PS50172"/>
    </source>
</evidence>
<feature type="domain" description="BRCT" evidence="1">
    <location>
        <begin position="120"/>
        <end position="210"/>
    </location>
</feature>
<dbReference type="EMBL" id="CABPSC010000016">
    <property type="protein sequence ID" value="VVE31620.1"/>
    <property type="molecule type" value="Genomic_DNA"/>
</dbReference>